<evidence type="ECO:0000313" key="11">
    <source>
        <dbReference type="Proteomes" id="UP000019681"/>
    </source>
</evidence>
<dbReference type="OrthoDB" id="9811967at2"/>
<comment type="caution">
    <text evidence="9">Lacks conserved residue(s) required for the propagation of feature annotation.</text>
</comment>
<dbReference type="PANTHER" id="PTHR34308">
    <property type="entry name" value="COBALAMIN BIOSYNTHESIS PROTEIN CBIB"/>
    <property type="match status" value="1"/>
</dbReference>
<sequence length="312" mass="35216">MLDLLIAVVIDFIIGDPPTWPHPIRFMGNTIAFEDKLVRKVAKSDRGLVIGGFFIVIVNMLLAFGITYIILKLLKPYTYVYHIVNIYIIYTCIAARCLRDEAVNILKAFDKGIEEARYKLSFIVGRETKHLDEQEIVRATVETVAENTADGVIAPLFFAMIGGAPAATLYKMINTMDSMLGYMNEKYRHIGFFPAKTDDLFNFIPARLTGIFMNISGIFKYDVLSGFKVMIRDRKNHKSPNCAYPEGAVAGLLGVQLGGDNVYFGQIMKKPRIGDARRILSRDDIKRTVEVMFRTEVLFVVIYSVICLIISK</sequence>
<evidence type="ECO:0000256" key="4">
    <source>
        <dbReference type="ARBA" id="ARBA00022475"/>
    </source>
</evidence>
<dbReference type="STRING" id="1403537.Q428_03795"/>
<reference evidence="10 11" key="1">
    <citation type="journal article" date="2014" name="Genome Announc.">
        <title>Draft Genome Sequence of Fervidicella metallireducens Strain AeBT, an Iron-Reducing Thermoanaerobe from the Great Artesian Basin.</title>
        <authorList>
            <person name="Patel B.K."/>
        </authorList>
    </citation>
    <scope>NUCLEOTIDE SEQUENCE [LARGE SCALE GENOMIC DNA]</scope>
    <source>
        <strain evidence="10 11">AeB</strain>
    </source>
</reference>
<protein>
    <recommendedName>
        <fullName evidence="9">Cobalamin biosynthesis protein CobD</fullName>
    </recommendedName>
</protein>
<evidence type="ECO:0000256" key="8">
    <source>
        <dbReference type="ARBA" id="ARBA00023136"/>
    </source>
</evidence>
<keyword evidence="8 9" id="KW-0472">Membrane</keyword>
<dbReference type="PANTHER" id="PTHR34308:SF1">
    <property type="entry name" value="COBALAMIN BIOSYNTHESIS PROTEIN CBIB"/>
    <property type="match status" value="1"/>
</dbReference>
<dbReference type="GO" id="GO:0005886">
    <property type="term" value="C:plasma membrane"/>
    <property type="evidence" value="ECO:0007669"/>
    <property type="project" value="UniProtKB-SubCell"/>
</dbReference>
<evidence type="ECO:0000256" key="2">
    <source>
        <dbReference type="ARBA" id="ARBA00004953"/>
    </source>
</evidence>
<comment type="function">
    <text evidence="9">Converts cobyric acid to cobinamide by the addition of aminopropanol on the F carboxylic group.</text>
</comment>
<dbReference type="GO" id="GO:0009236">
    <property type="term" value="P:cobalamin biosynthetic process"/>
    <property type="evidence" value="ECO:0007669"/>
    <property type="project" value="UniProtKB-UniRule"/>
</dbReference>
<evidence type="ECO:0000256" key="1">
    <source>
        <dbReference type="ARBA" id="ARBA00004651"/>
    </source>
</evidence>
<feature type="transmembrane region" description="Helical" evidence="9">
    <location>
        <begin position="48"/>
        <end position="71"/>
    </location>
</feature>
<gene>
    <name evidence="9" type="primary">cobD</name>
    <name evidence="10" type="ORF">Q428_03795</name>
</gene>
<dbReference type="RefSeq" id="WP_035378282.1">
    <property type="nucleotide sequence ID" value="NZ_AZQP01000007.1"/>
</dbReference>
<dbReference type="InterPro" id="IPR004485">
    <property type="entry name" value="Cobalamin_biosynth_CobD/CbiB"/>
</dbReference>
<dbReference type="NCBIfam" id="TIGR00380">
    <property type="entry name" value="cobal_cbiB"/>
    <property type="match status" value="1"/>
</dbReference>
<comment type="subcellular location">
    <subcellularLocation>
        <location evidence="1 9">Cell membrane</location>
        <topology evidence="1 9">Multi-pass membrane protein</topology>
    </subcellularLocation>
</comment>
<evidence type="ECO:0000256" key="7">
    <source>
        <dbReference type="ARBA" id="ARBA00022989"/>
    </source>
</evidence>
<evidence type="ECO:0000256" key="3">
    <source>
        <dbReference type="ARBA" id="ARBA00006263"/>
    </source>
</evidence>
<comment type="similarity">
    <text evidence="3 9">Belongs to the CobD/CbiB family.</text>
</comment>
<keyword evidence="6 9" id="KW-0812">Transmembrane</keyword>
<dbReference type="UniPathway" id="UPA00148"/>
<evidence type="ECO:0000256" key="5">
    <source>
        <dbReference type="ARBA" id="ARBA00022573"/>
    </source>
</evidence>
<proteinExistence type="inferred from homology"/>
<dbReference type="HAMAP" id="MF_00024">
    <property type="entry name" value="CobD_CbiB"/>
    <property type="match status" value="1"/>
</dbReference>
<dbReference type="EMBL" id="AZQP01000007">
    <property type="protein sequence ID" value="EYE89220.1"/>
    <property type="molecule type" value="Genomic_DNA"/>
</dbReference>
<keyword evidence="11" id="KW-1185">Reference proteome</keyword>
<keyword evidence="7 9" id="KW-1133">Transmembrane helix</keyword>
<comment type="pathway">
    <text evidence="2 9">Cofactor biosynthesis; adenosylcobalamin biosynthesis.</text>
</comment>
<dbReference type="AlphaFoldDB" id="A0A017RZ56"/>
<dbReference type="GO" id="GO:0048472">
    <property type="term" value="F:threonine-phosphate decarboxylase activity"/>
    <property type="evidence" value="ECO:0007669"/>
    <property type="project" value="InterPro"/>
</dbReference>
<evidence type="ECO:0000256" key="6">
    <source>
        <dbReference type="ARBA" id="ARBA00022692"/>
    </source>
</evidence>
<keyword evidence="5 9" id="KW-0169">Cobalamin biosynthesis</keyword>
<name>A0A017RZ56_9CLOT</name>
<feature type="transmembrane region" description="Helical" evidence="9">
    <location>
        <begin position="77"/>
        <end position="98"/>
    </location>
</feature>
<keyword evidence="4 9" id="KW-1003">Cell membrane</keyword>
<evidence type="ECO:0000313" key="10">
    <source>
        <dbReference type="EMBL" id="EYE89220.1"/>
    </source>
</evidence>
<dbReference type="Proteomes" id="UP000019681">
    <property type="component" value="Unassembled WGS sequence"/>
</dbReference>
<accession>A0A017RZ56</accession>
<dbReference type="Pfam" id="PF03186">
    <property type="entry name" value="CobD_Cbib"/>
    <property type="match status" value="1"/>
</dbReference>
<evidence type="ECO:0000256" key="9">
    <source>
        <dbReference type="HAMAP-Rule" id="MF_00024"/>
    </source>
</evidence>
<dbReference type="GO" id="GO:0015420">
    <property type="term" value="F:ABC-type vitamin B12 transporter activity"/>
    <property type="evidence" value="ECO:0007669"/>
    <property type="project" value="UniProtKB-UniRule"/>
</dbReference>
<organism evidence="10 11">
    <name type="scientific">Fervidicella metallireducens AeB</name>
    <dbReference type="NCBI Taxonomy" id="1403537"/>
    <lineage>
        <taxon>Bacteria</taxon>
        <taxon>Bacillati</taxon>
        <taxon>Bacillota</taxon>
        <taxon>Clostridia</taxon>
        <taxon>Eubacteriales</taxon>
        <taxon>Clostridiaceae</taxon>
        <taxon>Fervidicella</taxon>
    </lineage>
</organism>
<feature type="transmembrane region" description="Helical" evidence="9">
    <location>
        <begin position="291"/>
        <end position="311"/>
    </location>
</feature>
<comment type="caution">
    <text evidence="10">The sequence shown here is derived from an EMBL/GenBank/DDBJ whole genome shotgun (WGS) entry which is preliminary data.</text>
</comment>